<name>S3KEQ1_TREMA</name>
<proteinExistence type="predicted"/>
<keyword evidence="1" id="KW-1133">Transmembrane helix</keyword>
<keyword evidence="1" id="KW-0472">Membrane</keyword>
<sequence length="424" mass="49275">MRYFYFLFFLFFPSFLFAYLDPGTGSLLLYALVGIGTSLWFLLRGVFYQLSSLLFARNNIRTKNKYGIVFYSEGAKYWQVFYPVISQLLSQKIACTYITCEKDDPAFQLQNTDFTALCPGTEMFTIAFMNKIEADIVVSTTPHLDVYMWKRSKKVKKYIHIFHAPTGVDFYEKYALSFYDVIFSVGEFIENAQKYLDKARGLPDKTYYNVGCTYYDYMHEKLQTLKRTTKTKTILYAPSWGLKRSSFFTNGIPIMQRLLDAGFRVIFRPHPQFFISHKKELENFKNQFAHYQSLTIDTAPSPLQAMLDSDILISDFSGIVFDFAYLFERPVFLTLPPSSVKGYEAEELPADIQWDIPATQQVAHELSENEINHIENYISDVLEQERNYKNRIAEFKKNIFNFYTAGHSAARAISDIHTSLRASL</sequence>
<keyword evidence="3" id="KW-1185">Reference proteome</keyword>
<comment type="caution">
    <text evidence="2">The sequence shown here is derived from an EMBL/GenBank/DDBJ whole genome shotgun (WGS) entry which is preliminary data.</text>
</comment>
<evidence type="ECO:0000313" key="2">
    <source>
        <dbReference type="EMBL" id="EPF30677.1"/>
    </source>
</evidence>
<dbReference type="GO" id="GO:0047355">
    <property type="term" value="F:CDP-glycerol glycerophosphotransferase activity"/>
    <property type="evidence" value="ECO:0007669"/>
    <property type="project" value="InterPro"/>
</dbReference>
<evidence type="ECO:0000256" key="1">
    <source>
        <dbReference type="SAM" id="Phobius"/>
    </source>
</evidence>
<dbReference type="PATRIC" id="fig|1125699.3.peg.1020"/>
<reference evidence="2 3" key="1">
    <citation type="submission" date="2013-04" db="EMBL/GenBank/DDBJ databases">
        <title>The Genome Sequence of Treponema maltophilum ATCC 51939.</title>
        <authorList>
            <consortium name="The Broad Institute Genomics Platform"/>
            <person name="Earl A."/>
            <person name="Ward D."/>
            <person name="Feldgarden M."/>
            <person name="Gevers D."/>
            <person name="Leonetti C."/>
            <person name="Blanton J.M."/>
            <person name="Dewhirst F.E."/>
            <person name="Izard J."/>
            <person name="Walker B."/>
            <person name="Young S."/>
            <person name="Zeng Q."/>
            <person name="Gargeya S."/>
            <person name="Fitzgerald M."/>
            <person name="Haas B."/>
            <person name="Abouelleil A."/>
            <person name="Allen A.W."/>
            <person name="Alvarado L."/>
            <person name="Arachchi H.M."/>
            <person name="Berlin A.M."/>
            <person name="Chapman S.B."/>
            <person name="Gainer-Dewar J."/>
            <person name="Goldberg J."/>
            <person name="Griggs A."/>
            <person name="Gujja S."/>
            <person name="Hansen M."/>
            <person name="Howarth C."/>
            <person name="Imamovic A."/>
            <person name="Ireland A."/>
            <person name="Larimer J."/>
            <person name="McCowan C."/>
            <person name="Murphy C."/>
            <person name="Pearson M."/>
            <person name="Poon T.W."/>
            <person name="Priest M."/>
            <person name="Roberts A."/>
            <person name="Saif S."/>
            <person name="Shea T."/>
            <person name="Sisk P."/>
            <person name="Sykes S."/>
            <person name="Wortman J."/>
            <person name="Nusbaum C."/>
            <person name="Birren B."/>
        </authorList>
    </citation>
    <scope>NUCLEOTIDE SEQUENCE [LARGE SCALE GENOMIC DNA]</scope>
    <source>
        <strain evidence="2 3">ATCC 51939</strain>
    </source>
</reference>
<dbReference type="Proteomes" id="UP000014541">
    <property type="component" value="Unassembled WGS sequence"/>
</dbReference>
<dbReference type="STRING" id="1125699.HMPREF9194_00996"/>
<protein>
    <recommendedName>
        <fullName evidence="4">CDP-glycerol:poly(Glycerophosphate) glycerophosphotransferase</fullName>
    </recommendedName>
</protein>
<feature type="transmembrane region" description="Helical" evidence="1">
    <location>
        <begin position="28"/>
        <end position="56"/>
    </location>
</feature>
<evidence type="ECO:0000313" key="3">
    <source>
        <dbReference type="Proteomes" id="UP000014541"/>
    </source>
</evidence>
<dbReference type="Pfam" id="PF04464">
    <property type="entry name" value="Glyphos_transf"/>
    <property type="match status" value="1"/>
</dbReference>
<dbReference type="AlphaFoldDB" id="S3KEQ1"/>
<dbReference type="EMBL" id="ATFF01000006">
    <property type="protein sequence ID" value="EPF30677.1"/>
    <property type="molecule type" value="Genomic_DNA"/>
</dbReference>
<dbReference type="HOGENOM" id="CLU_037413_0_0_12"/>
<dbReference type="InterPro" id="IPR043148">
    <property type="entry name" value="TagF_C"/>
</dbReference>
<dbReference type="GO" id="GO:0016020">
    <property type="term" value="C:membrane"/>
    <property type="evidence" value="ECO:0007669"/>
    <property type="project" value="InterPro"/>
</dbReference>
<accession>S3KEQ1</accession>
<dbReference type="eggNOG" id="COG1887">
    <property type="taxonomic scope" value="Bacteria"/>
</dbReference>
<dbReference type="Gene3D" id="3.40.50.12580">
    <property type="match status" value="1"/>
</dbReference>
<evidence type="ECO:0008006" key="4">
    <source>
        <dbReference type="Google" id="ProtNLM"/>
    </source>
</evidence>
<gene>
    <name evidence="2" type="ORF">HMPREF9194_00996</name>
</gene>
<dbReference type="InterPro" id="IPR007554">
    <property type="entry name" value="Glycerophosphate_synth"/>
</dbReference>
<organism evidence="2 3">
    <name type="scientific">Treponema maltophilum ATCC 51939</name>
    <dbReference type="NCBI Taxonomy" id="1125699"/>
    <lineage>
        <taxon>Bacteria</taxon>
        <taxon>Pseudomonadati</taxon>
        <taxon>Spirochaetota</taxon>
        <taxon>Spirochaetia</taxon>
        <taxon>Spirochaetales</taxon>
        <taxon>Treponemataceae</taxon>
        <taxon>Treponema</taxon>
    </lineage>
</organism>
<keyword evidence="1" id="KW-0812">Transmembrane</keyword>